<keyword evidence="1" id="KW-0812">Transmembrane</keyword>
<feature type="transmembrane region" description="Helical" evidence="1">
    <location>
        <begin position="218"/>
        <end position="237"/>
    </location>
</feature>
<accession>T1IX86</accession>
<feature type="transmembrane region" description="Helical" evidence="1">
    <location>
        <begin position="68"/>
        <end position="92"/>
    </location>
</feature>
<evidence type="ECO:0000313" key="3">
    <source>
        <dbReference type="EnsemblMetazoa" id="SMAR005817-PA"/>
    </source>
</evidence>
<keyword evidence="1" id="KW-0472">Membrane</keyword>
<feature type="signal peptide" evidence="2">
    <location>
        <begin position="1"/>
        <end position="19"/>
    </location>
</feature>
<evidence type="ECO:0000313" key="4">
    <source>
        <dbReference type="Proteomes" id="UP000014500"/>
    </source>
</evidence>
<protein>
    <recommendedName>
        <fullName evidence="5">MARVEL domain-containing protein</fullName>
    </recommendedName>
</protein>
<keyword evidence="1" id="KW-1133">Transmembrane helix</keyword>
<evidence type="ECO:0000256" key="2">
    <source>
        <dbReference type="SAM" id="SignalP"/>
    </source>
</evidence>
<reference evidence="3" key="2">
    <citation type="submission" date="2015-02" db="UniProtKB">
        <authorList>
            <consortium name="EnsemblMetazoa"/>
        </authorList>
    </citation>
    <scope>IDENTIFICATION</scope>
</reference>
<evidence type="ECO:0000256" key="1">
    <source>
        <dbReference type="SAM" id="Phobius"/>
    </source>
</evidence>
<keyword evidence="2" id="KW-0732">Signal</keyword>
<dbReference type="EMBL" id="JH431644">
    <property type="status" value="NOT_ANNOTATED_CDS"/>
    <property type="molecule type" value="Genomic_DNA"/>
</dbReference>
<feature type="transmembrane region" description="Helical" evidence="1">
    <location>
        <begin position="153"/>
        <end position="176"/>
    </location>
</feature>
<dbReference type="Proteomes" id="UP000014500">
    <property type="component" value="Unassembled WGS sequence"/>
</dbReference>
<feature type="transmembrane region" description="Helical" evidence="1">
    <location>
        <begin position="188"/>
        <end position="206"/>
    </location>
</feature>
<name>T1IX86_STRMM</name>
<proteinExistence type="predicted"/>
<feature type="chain" id="PRO_5004579674" description="MARVEL domain-containing protein" evidence="2">
    <location>
        <begin position="20"/>
        <end position="241"/>
    </location>
</feature>
<dbReference type="HOGENOM" id="CLU_1152974_0_0_1"/>
<organism evidence="3 4">
    <name type="scientific">Strigamia maritima</name>
    <name type="common">European centipede</name>
    <name type="synonym">Geophilus maritimus</name>
    <dbReference type="NCBI Taxonomy" id="126957"/>
    <lineage>
        <taxon>Eukaryota</taxon>
        <taxon>Metazoa</taxon>
        <taxon>Ecdysozoa</taxon>
        <taxon>Arthropoda</taxon>
        <taxon>Myriapoda</taxon>
        <taxon>Chilopoda</taxon>
        <taxon>Pleurostigmophora</taxon>
        <taxon>Geophilomorpha</taxon>
        <taxon>Linotaeniidae</taxon>
        <taxon>Strigamia</taxon>
    </lineage>
</organism>
<feature type="transmembrane region" description="Helical" evidence="1">
    <location>
        <begin position="122"/>
        <end position="141"/>
    </location>
</feature>
<reference evidence="4" key="1">
    <citation type="submission" date="2011-05" db="EMBL/GenBank/DDBJ databases">
        <authorList>
            <person name="Richards S.R."/>
            <person name="Qu J."/>
            <person name="Jiang H."/>
            <person name="Jhangiani S.N."/>
            <person name="Agravi P."/>
            <person name="Goodspeed R."/>
            <person name="Gross S."/>
            <person name="Mandapat C."/>
            <person name="Jackson L."/>
            <person name="Mathew T."/>
            <person name="Pu L."/>
            <person name="Thornton R."/>
            <person name="Saada N."/>
            <person name="Wilczek-Boney K.B."/>
            <person name="Lee S."/>
            <person name="Kovar C."/>
            <person name="Wu Y."/>
            <person name="Scherer S.E."/>
            <person name="Worley K.C."/>
            <person name="Muzny D.M."/>
            <person name="Gibbs R."/>
        </authorList>
    </citation>
    <scope>NUCLEOTIDE SEQUENCE</scope>
    <source>
        <strain evidence="4">Brora</strain>
    </source>
</reference>
<sequence>MYSCFKLVLVVSMCLGVFGANGHRFGFMFFPVTPQYQMRNGEPFTDEPEIHKNVFGQRKNDPISSSCVYVSFCISSIGWLLVISSSVFVVWVEEIRLILPSFVLPKPPKMTKMALDWIKQPLGIFKLISLALSVVALGLYFEYPLSRNEDIYRMTIITIPSNCMVLAYFIISYTFDQGKPGKNFLTEIIFDLVHAVLNVIIGGFAVDSCDSCDGLKSFGAITIILAALLLVDAFFLFRKRE</sequence>
<keyword evidence="4" id="KW-1185">Reference proteome</keyword>
<evidence type="ECO:0008006" key="5">
    <source>
        <dbReference type="Google" id="ProtNLM"/>
    </source>
</evidence>
<dbReference type="AlphaFoldDB" id="T1IX86"/>
<dbReference type="EnsemblMetazoa" id="SMAR005817-RA">
    <property type="protein sequence ID" value="SMAR005817-PA"/>
    <property type="gene ID" value="SMAR005817"/>
</dbReference>